<name>B4R787_DROSI</name>
<proteinExistence type="predicted"/>
<sequence length="91" mass="10272">MIITPLHPWAHADGGAAEQTTNKKTQNLEQQEGNGQWTMGSGFYKLYKINYGFAPKGLPKGSGQRRRLECESKINRFQLLEGGNMDKFLKN</sequence>
<dbReference type="HOGENOM" id="CLU_2429435_0_0_1"/>
<accession>B4R787</accession>
<dbReference type="AlphaFoldDB" id="B4R787"/>
<feature type="region of interest" description="Disordered" evidence="1">
    <location>
        <begin position="1"/>
        <end position="22"/>
    </location>
</feature>
<evidence type="ECO:0000313" key="2">
    <source>
        <dbReference type="EMBL" id="EDX18328.1"/>
    </source>
</evidence>
<keyword evidence="3" id="KW-1185">Reference proteome</keyword>
<dbReference type="EMBL" id="CM000366">
    <property type="protein sequence ID" value="EDX18328.1"/>
    <property type="molecule type" value="Genomic_DNA"/>
</dbReference>
<reference evidence="2 3" key="1">
    <citation type="journal article" date="2007" name="Nature">
        <title>Evolution of genes and genomes on the Drosophila phylogeny.</title>
        <authorList>
            <consortium name="Drosophila 12 Genomes Consortium"/>
            <person name="Clark A.G."/>
            <person name="Eisen M.B."/>
            <person name="Smith D.R."/>
            <person name="Bergman C.M."/>
            <person name="Oliver B."/>
            <person name="Markow T.A."/>
            <person name="Kaufman T.C."/>
            <person name="Kellis M."/>
            <person name="Gelbart W."/>
            <person name="Iyer V.N."/>
            <person name="Pollard D.A."/>
            <person name="Sackton T.B."/>
            <person name="Larracuente A.M."/>
            <person name="Singh N.D."/>
            <person name="Abad J.P."/>
            <person name="Abt D.N."/>
            <person name="Adryan B."/>
            <person name="Aguade M."/>
            <person name="Akashi H."/>
            <person name="Anderson W.W."/>
            <person name="Aquadro C.F."/>
            <person name="Ardell D.H."/>
            <person name="Arguello R."/>
            <person name="Artieri C.G."/>
            <person name="Barbash D.A."/>
            <person name="Barker D."/>
            <person name="Barsanti P."/>
            <person name="Batterham P."/>
            <person name="Batzoglou S."/>
            <person name="Begun D."/>
            <person name="Bhutkar A."/>
            <person name="Blanco E."/>
            <person name="Bosak S.A."/>
            <person name="Bradley R.K."/>
            <person name="Brand A.D."/>
            <person name="Brent M.R."/>
            <person name="Brooks A.N."/>
            <person name="Brown R.H."/>
            <person name="Butlin R.K."/>
            <person name="Caggese C."/>
            <person name="Calvi B.R."/>
            <person name="Bernardo de Carvalho A."/>
            <person name="Caspi A."/>
            <person name="Castrezana S."/>
            <person name="Celniker S.E."/>
            <person name="Chang J.L."/>
            <person name="Chapple C."/>
            <person name="Chatterji S."/>
            <person name="Chinwalla A."/>
            <person name="Civetta A."/>
            <person name="Clifton S.W."/>
            <person name="Comeron J.M."/>
            <person name="Costello J.C."/>
            <person name="Coyne J.A."/>
            <person name="Daub J."/>
            <person name="David R.G."/>
            <person name="Delcher A.L."/>
            <person name="Delehaunty K."/>
            <person name="Do C.B."/>
            <person name="Ebling H."/>
            <person name="Edwards K."/>
            <person name="Eickbush T."/>
            <person name="Evans J.D."/>
            <person name="Filipski A."/>
            <person name="Findeiss S."/>
            <person name="Freyhult E."/>
            <person name="Fulton L."/>
            <person name="Fulton R."/>
            <person name="Garcia A.C."/>
            <person name="Gardiner A."/>
            <person name="Garfield D.A."/>
            <person name="Garvin B.E."/>
            <person name="Gibson G."/>
            <person name="Gilbert D."/>
            <person name="Gnerre S."/>
            <person name="Godfrey J."/>
            <person name="Good R."/>
            <person name="Gotea V."/>
            <person name="Gravely B."/>
            <person name="Greenberg A.J."/>
            <person name="Griffiths-Jones S."/>
            <person name="Gross S."/>
            <person name="Guigo R."/>
            <person name="Gustafson E.A."/>
            <person name="Haerty W."/>
            <person name="Hahn M.W."/>
            <person name="Halligan D.L."/>
            <person name="Halpern A.L."/>
            <person name="Halter G.M."/>
            <person name="Han M.V."/>
            <person name="Heger A."/>
            <person name="Hillier L."/>
            <person name="Hinrichs A.S."/>
            <person name="Holmes I."/>
            <person name="Hoskins R.A."/>
            <person name="Hubisz M.J."/>
            <person name="Hultmark D."/>
            <person name="Huntley M.A."/>
            <person name="Jaffe D.B."/>
            <person name="Jagadeeshan S."/>
            <person name="Jeck W.R."/>
            <person name="Johnson J."/>
            <person name="Jones C.D."/>
            <person name="Jordan W.C."/>
            <person name="Karpen G.H."/>
            <person name="Kataoka E."/>
            <person name="Keightley P.D."/>
            <person name="Kheradpour P."/>
            <person name="Kirkness E.F."/>
            <person name="Koerich L.B."/>
            <person name="Kristiansen K."/>
            <person name="Kudrna D."/>
            <person name="Kulathinal R.J."/>
            <person name="Kumar S."/>
            <person name="Kwok R."/>
            <person name="Lander E."/>
            <person name="Langley C.H."/>
            <person name="Lapoint R."/>
            <person name="Lazzaro B.P."/>
            <person name="Lee S.J."/>
            <person name="Levesque L."/>
            <person name="Li R."/>
            <person name="Lin C.F."/>
            <person name="Lin M.F."/>
            <person name="Lindblad-Toh K."/>
            <person name="Llopart A."/>
            <person name="Long M."/>
            <person name="Low L."/>
            <person name="Lozovsky E."/>
            <person name="Lu J."/>
            <person name="Luo M."/>
            <person name="Machado C.A."/>
            <person name="Makalowski W."/>
            <person name="Marzo M."/>
            <person name="Matsuda M."/>
            <person name="Matzkin L."/>
            <person name="McAllister B."/>
            <person name="McBride C.S."/>
            <person name="McKernan B."/>
            <person name="McKernan K."/>
            <person name="Mendez-Lago M."/>
            <person name="Minx P."/>
            <person name="Mollenhauer M.U."/>
            <person name="Montooth K."/>
            <person name="Mount S.M."/>
            <person name="Mu X."/>
            <person name="Myers E."/>
            <person name="Negre B."/>
            <person name="Newfeld S."/>
            <person name="Nielsen R."/>
            <person name="Noor M.A."/>
            <person name="O'Grady P."/>
            <person name="Pachter L."/>
            <person name="Papaceit M."/>
            <person name="Parisi M.J."/>
            <person name="Parisi M."/>
            <person name="Parts L."/>
            <person name="Pedersen J.S."/>
            <person name="Pesole G."/>
            <person name="Phillippy A.M."/>
            <person name="Ponting C.P."/>
            <person name="Pop M."/>
            <person name="Porcelli D."/>
            <person name="Powell J.R."/>
            <person name="Prohaska S."/>
            <person name="Pruitt K."/>
            <person name="Puig M."/>
            <person name="Quesneville H."/>
            <person name="Ram K.R."/>
            <person name="Rand D."/>
            <person name="Rasmussen M.D."/>
            <person name="Reed L.K."/>
            <person name="Reenan R."/>
            <person name="Reily A."/>
            <person name="Remington K.A."/>
            <person name="Rieger T.T."/>
            <person name="Ritchie M.G."/>
            <person name="Robin C."/>
            <person name="Rogers Y.H."/>
            <person name="Rohde C."/>
            <person name="Rozas J."/>
            <person name="Rubenfield M.J."/>
            <person name="Ruiz A."/>
            <person name="Russo S."/>
            <person name="Salzberg S.L."/>
            <person name="Sanchez-Gracia A."/>
            <person name="Saranga D.J."/>
            <person name="Sato H."/>
            <person name="Schaeffer S.W."/>
            <person name="Schatz M.C."/>
            <person name="Schlenke T."/>
            <person name="Schwartz R."/>
            <person name="Segarra C."/>
            <person name="Singh R.S."/>
            <person name="Sirot L."/>
            <person name="Sirota M."/>
            <person name="Sisneros N.B."/>
            <person name="Smith C.D."/>
            <person name="Smith T.F."/>
            <person name="Spieth J."/>
            <person name="Stage D.E."/>
            <person name="Stark A."/>
            <person name="Stephan W."/>
            <person name="Strausberg R.L."/>
            <person name="Strempel S."/>
            <person name="Sturgill D."/>
            <person name="Sutton G."/>
            <person name="Sutton G.G."/>
            <person name="Tao W."/>
            <person name="Teichmann S."/>
            <person name="Tobari Y.N."/>
            <person name="Tomimura Y."/>
            <person name="Tsolas J.M."/>
            <person name="Valente V.L."/>
            <person name="Venter E."/>
            <person name="Venter J.C."/>
            <person name="Vicario S."/>
            <person name="Vieira F.G."/>
            <person name="Vilella A.J."/>
            <person name="Villasante A."/>
            <person name="Walenz B."/>
            <person name="Wang J."/>
            <person name="Wasserman M."/>
            <person name="Watts T."/>
            <person name="Wilson D."/>
            <person name="Wilson R.K."/>
            <person name="Wing R.A."/>
            <person name="Wolfner M.F."/>
            <person name="Wong A."/>
            <person name="Wong G.K."/>
            <person name="Wu C.I."/>
            <person name="Wu G."/>
            <person name="Yamamoto D."/>
            <person name="Yang H.P."/>
            <person name="Yang S.P."/>
            <person name="Yorke J.A."/>
            <person name="Yoshida K."/>
            <person name="Zdobnov E."/>
            <person name="Zhang P."/>
            <person name="Zhang Y."/>
            <person name="Zimin A.V."/>
            <person name="Baldwin J."/>
            <person name="Abdouelleil A."/>
            <person name="Abdulkadir J."/>
            <person name="Abebe A."/>
            <person name="Abera B."/>
            <person name="Abreu J."/>
            <person name="Acer S.C."/>
            <person name="Aftuck L."/>
            <person name="Alexander A."/>
            <person name="An P."/>
            <person name="Anderson E."/>
            <person name="Anderson S."/>
            <person name="Arachi H."/>
            <person name="Azer M."/>
            <person name="Bachantsang P."/>
            <person name="Barry A."/>
            <person name="Bayul T."/>
            <person name="Berlin A."/>
            <person name="Bessette D."/>
            <person name="Bloom T."/>
            <person name="Blye J."/>
            <person name="Boguslavskiy L."/>
            <person name="Bonnet C."/>
            <person name="Boukhgalter B."/>
            <person name="Bourzgui I."/>
            <person name="Brown A."/>
            <person name="Cahill P."/>
            <person name="Channer S."/>
            <person name="Cheshatsang Y."/>
            <person name="Chuda L."/>
            <person name="Citroen M."/>
            <person name="Collymore A."/>
            <person name="Cooke P."/>
            <person name="Costello M."/>
            <person name="D'Aco K."/>
            <person name="Daza R."/>
            <person name="De Haan G."/>
            <person name="DeGray S."/>
            <person name="DeMaso C."/>
            <person name="Dhargay N."/>
            <person name="Dooley K."/>
            <person name="Dooley E."/>
            <person name="Doricent M."/>
            <person name="Dorje P."/>
            <person name="Dorjee K."/>
            <person name="Dupes A."/>
            <person name="Elong R."/>
            <person name="Falk J."/>
            <person name="Farina A."/>
            <person name="Faro S."/>
            <person name="Ferguson D."/>
            <person name="Fisher S."/>
            <person name="Foley C.D."/>
            <person name="Franke A."/>
            <person name="Friedrich D."/>
            <person name="Gadbois L."/>
            <person name="Gearin G."/>
            <person name="Gearin C.R."/>
            <person name="Giannoukos G."/>
            <person name="Goode T."/>
            <person name="Graham J."/>
            <person name="Grandbois E."/>
            <person name="Grewal S."/>
            <person name="Gyaltsen K."/>
            <person name="Hafez N."/>
            <person name="Hagos B."/>
            <person name="Hall J."/>
            <person name="Henson C."/>
            <person name="Hollinger A."/>
            <person name="Honan T."/>
            <person name="Huard M.D."/>
            <person name="Hughes L."/>
            <person name="Hurhula B."/>
            <person name="Husby M.E."/>
            <person name="Kamat A."/>
            <person name="Kanga B."/>
            <person name="Kashin S."/>
            <person name="Khazanovich D."/>
            <person name="Kisner P."/>
            <person name="Lance K."/>
            <person name="Lara M."/>
            <person name="Lee W."/>
            <person name="Lennon N."/>
            <person name="Letendre F."/>
            <person name="LeVine R."/>
            <person name="Lipovsky A."/>
            <person name="Liu X."/>
            <person name="Liu J."/>
            <person name="Liu S."/>
            <person name="Lokyitsang T."/>
            <person name="Lokyitsang Y."/>
            <person name="Lubonja R."/>
            <person name="Lui A."/>
            <person name="MacDonald P."/>
            <person name="Magnisalis V."/>
            <person name="Maru K."/>
            <person name="Matthews C."/>
            <person name="McCusker W."/>
            <person name="McDonough S."/>
            <person name="Mehta T."/>
            <person name="Meldrim J."/>
            <person name="Meneus L."/>
            <person name="Mihai O."/>
            <person name="Mihalev A."/>
            <person name="Mihova T."/>
            <person name="Mittelman R."/>
            <person name="Mlenga V."/>
            <person name="Montmayeur A."/>
            <person name="Mulrain L."/>
            <person name="Navidi A."/>
            <person name="Naylor J."/>
            <person name="Negash T."/>
            <person name="Nguyen T."/>
            <person name="Nguyen N."/>
            <person name="Nicol R."/>
            <person name="Norbu C."/>
            <person name="Norbu N."/>
            <person name="Novod N."/>
            <person name="O'Neill B."/>
            <person name="Osman S."/>
            <person name="Markiewicz E."/>
            <person name="Oyono O.L."/>
            <person name="Patti C."/>
            <person name="Phunkhang P."/>
            <person name="Pierre F."/>
            <person name="Priest M."/>
            <person name="Raghuraman S."/>
            <person name="Rege F."/>
            <person name="Reyes R."/>
            <person name="Rise C."/>
            <person name="Rogov P."/>
            <person name="Ross K."/>
            <person name="Ryan E."/>
            <person name="Settipalli S."/>
            <person name="Shea T."/>
            <person name="Sherpa N."/>
            <person name="Shi L."/>
            <person name="Shih D."/>
            <person name="Sparrow T."/>
            <person name="Spaulding J."/>
            <person name="Stalker J."/>
            <person name="Stange-Thomann N."/>
            <person name="Stavropoulos S."/>
            <person name="Stone C."/>
            <person name="Strader C."/>
            <person name="Tesfaye S."/>
            <person name="Thomson T."/>
            <person name="Thoulutsang Y."/>
            <person name="Thoulutsang D."/>
            <person name="Topham K."/>
            <person name="Topping I."/>
            <person name="Tsamla T."/>
            <person name="Vassiliev H."/>
            <person name="Vo A."/>
            <person name="Wangchuk T."/>
            <person name="Wangdi T."/>
            <person name="Weiand M."/>
            <person name="Wilkinson J."/>
            <person name="Wilson A."/>
            <person name="Yadav S."/>
            <person name="Young G."/>
            <person name="Yu Q."/>
            <person name="Zembek L."/>
            <person name="Zhong D."/>
            <person name="Zimmer A."/>
            <person name="Zwirko Z."/>
            <person name="Jaffe D.B."/>
            <person name="Alvarez P."/>
            <person name="Brockman W."/>
            <person name="Butler J."/>
            <person name="Chin C."/>
            <person name="Gnerre S."/>
            <person name="Grabherr M."/>
            <person name="Kleber M."/>
            <person name="Mauceli E."/>
            <person name="MacCallum I."/>
        </authorList>
    </citation>
    <scope>NUCLEOTIDE SEQUENCE [LARGE SCALE GENOMIC DNA]</scope>
    <source>
        <strain evidence="3">white501</strain>
    </source>
</reference>
<evidence type="ECO:0000256" key="1">
    <source>
        <dbReference type="SAM" id="MobiDB-lite"/>
    </source>
</evidence>
<gene>
    <name evidence="2" type="primary">Dsim\GD15613</name>
    <name evidence="2" type="ORF">Dsim_GD15613</name>
</gene>
<dbReference type="Proteomes" id="UP000000304">
    <property type="component" value="Chromosome X"/>
</dbReference>
<evidence type="ECO:0000313" key="3">
    <source>
        <dbReference type="Proteomes" id="UP000000304"/>
    </source>
</evidence>
<protein>
    <submittedName>
        <fullName evidence="2">GD15613</fullName>
    </submittedName>
</protein>
<organism evidence="2 3">
    <name type="scientific">Drosophila simulans</name>
    <name type="common">Fruit fly</name>
    <dbReference type="NCBI Taxonomy" id="7240"/>
    <lineage>
        <taxon>Eukaryota</taxon>
        <taxon>Metazoa</taxon>
        <taxon>Ecdysozoa</taxon>
        <taxon>Arthropoda</taxon>
        <taxon>Hexapoda</taxon>
        <taxon>Insecta</taxon>
        <taxon>Pterygota</taxon>
        <taxon>Neoptera</taxon>
        <taxon>Endopterygota</taxon>
        <taxon>Diptera</taxon>
        <taxon>Brachycera</taxon>
        <taxon>Muscomorpha</taxon>
        <taxon>Ephydroidea</taxon>
        <taxon>Drosophilidae</taxon>
        <taxon>Drosophila</taxon>
        <taxon>Sophophora</taxon>
    </lineage>
</organism>